<name>A0ACC0B642_CATRO</name>
<sequence>MQKLLRKSPSLGIIGSSSVLSVNFSVSVGLGFCKNPHFLFLSCPKVAPMGSASAGIHLHSAAFSNSGTPKTHFSTAAVPASVGKSFDSNLNSCRICKCSINNGAERPWVVLKEKATGGSRKAWFGTVAVASGEDGPVMEAVEKGADERPQVRIQRRHRGGSEMPGNPDLLSIPGVGPRNLRKLVQKGIGGVADLKQLYRDKFFGKSSEKMVEFLQSSVGIIHKNHAESITTYIKASVDEELKENTDVKPAHKKRLTFCVEGNISVGKTTFLQRIANETLELRDLVEIVPEPIEKWQNIGPDHFNILDAFYAEPHRYAYTFQNYVFVTRVMQERESSDGVKPLRLMERSVFSDRMVFVRAVHEAKWMNEMEISIYDSWFDPVVSCLPGLVPDGFIYLRATPDTCHKRMLCRKRAEEGGVSLDYLRDLHEKHESWLLPSESGNHGVLSVSKLPQHFDSSLHPEIRERVYYLEGDHMHRSIQKVPALVLDCEPNIDFSRDVDAKRHYARQVAAFFEFVKKKKEDSGEKVDENAANGNKHQQQMLLPHKGGIWVPDGKNFPEQLKSLDFSRAMSFMSS</sequence>
<organism evidence="1 2">
    <name type="scientific">Catharanthus roseus</name>
    <name type="common">Madagascar periwinkle</name>
    <name type="synonym">Vinca rosea</name>
    <dbReference type="NCBI Taxonomy" id="4058"/>
    <lineage>
        <taxon>Eukaryota</taxon>
        <taxon>Viridiplantae</taxon>
        <taxon>Streptophyta</taxon>
        <taxon>Embryophyta</taxon>
        <taxon>Tracheophyta</taxon>
        <taxon>Spermatophyta</taxon>
        <taxon>Magnoliopsida</taxon>
        <taxon>eudicotyledons</taxon>
        <taxon>Gunneridae</taxon>
        <taxon>Pentapetalae</taxon>
        <taxon>asterids</taxon>
        <taxon>lamiids</taxon>
        <taxon>Gentianales</taxon>
        <taxon>Apocynaceae</taxon>
        <taxon>Rauvolfioideae</taxon>
        <taxon>Vinceae</taxon>
        <taxon>Catharanthinae</taxon>
        <taxon>Catharanthus</taxon>
    </lineage>
</organism>
<accession>A0ACC0B642</accession>
<proteinExistence type="predicted"/>
<gene>
    <name evidence="1" type="ORF">M9H77_17953</name>
</gene>
<evidence type="ECO:0000313" key="1">
    <source>
        <dbReference type="EMBL" id="KAI5668100.1"/>
    </source>
</evidence>
<evidence type="ECO:0000313" key="2">
    <source>
        <dbReference type="Proteomes" id="UP001060085"/>
    </source>
</evidence>
<protein>
    <submittedName>
        <fullName evidence="1">Uncharacterized protein</fullName>
    </submittedName>
</protein>
<comment type="caution">
    <text evidence="1">The sequence shown here is derived from an EMBL/GenBank/DDBJ whole genome shotgun (WGS) entry which is preliminary data.</text>
</comment>
<keyword evidence="2" id="KW-1185">Reference proteome</keyword>
<dbReference type="EMBL" id="CM044704">
    <property type="protein sequence ID" value="KAI5668100.1"/>
    <property type="molecule type" value="Genomic_DNA"/>
</dbReference>
<reference evidence="2" key="1">
    <citation type="journal article" date="2023" name="Nat. Plants">
        <title>Single-cell RNA sequencing provides a high-resolution roadmap for understanding the multicellular compartmentation of specialized metabolism.</title>
        <authorList>
            <person name="Sun S."/>
            <person name="Shen X."/>
            <person name="Li Y."/>
            <person name="Li Y."/>
            <person name="Wang S."/>
            <person name="Li R."/>
            <person name="Zhang H."/>
            <person name="Shen G."/>
            <person name="Guo B."/>
            <person name="Wei J."/>
            <person name="Xu J."/>
            <person name="St-Pierre B."/>
            <person name="Chen S."/>
            <person name="Sun C."/>
        </authorList>
    </citation>
    <scope>NUCLEOTIDE SEQUENCE [LARGE SCALE GENOMIC DNA]</scope>
</reference>
<dbReference type="Proteomes" id="UP001060085">
    <property type="component" value="Linkage Group LG04"/>
</dbReference>